<dbReference type="Pfam" id="PF13450">
    <property type="entry name" value="NAD_binding_8"/>
    <property type="match status" value="1"/>
</dbReference>
<dbReference type="SUPFAM" id="SSF51905">
    <property type="entry name" value="FAD/NAD(P)-binding domain"/>
    <property type="match status" value="1"/>
</dbReference>
<evidence type="ECO:0000313" key="1">
    <source>
        <dbReference type="EMBL" id="MCV7377827.1"/>
    </source>
</evidence>
<organism evidence="1 2">
    <name type="scientific">Mycobacterium alsense</name>
    <dbReference type="NCBI Taxonomy" id="324058"/>
    <lineage>
        <taxon>Bacteria</taxon>
        <taxon>Bacillati</taxon>
        <taxon>Actinomycetota</taxon>
        <taxon>Actinomycetes</taxon>
        <taxon>Mycobacteriales</taxon>
        <taxon>Mycobacteriaceae</taxon>
        <taxon>Mycobacterium</taxon>
    </lineage>
</organism>
<dbReference type="Proteomes" id="UP001141650">
    <property type="component" value="Unassembled WGS sequence"/>
</dbReference>
<gene>
    <name evidence="1" type="ORF">H7K38_04065</name>
</gene>
<dbReference type="PANTHER" id="PTHR10668:SF103">
    <property type="entry name" value="PYRIDINE NUCLEOTIDE-DISULFIDE OXIDOREDUCTASE DOMAIN-CONTAINING PROTEIN 2"/>
    <property type="match status" value="1"/>
</dbReference>
<dbReference type="PANTHER" id="PTHR10668">
    <property type="entry name" value="PHYTOENE DEHYDROGENASE"/>
    <property type="match status" value="1"/>
</dbReference>
<sequence length="530" mass="55327">MSGRTADALDVVIVGGGHNGLVAAGYLAQAGLRVRLLERLGHVGGAAVSAQAFDGVGVRLSRYSYLVSLLPRRIVEDLGAGVRLARRPFSSYTPDPATGGRRGLLVGRPDTFAAIGAAQDERAFAAFYRRCGAVTKRLWPTLLEPLRTREQARQHVIDGGDPGAATAWRAMVDAPIGHAIAEAVGSDLVRGVIATDALIGTFARLDDPDLTQNVCFLYHVLGGGTGDWNVPVGGMGAVSGALAAAATGHGAEIVTAADVFAVNPDGQVRYRSGDDEHVVRGRFVLAGVSPAVLAGLLGEKPAPQAQGAQLKVNMVLRRLPRLRDAGVTPEQAFAGTFHANEAWSQLDAGYSHAASGRIPDPLPCEAYCHSLTDPTILSAELRDAGAQTMTVFGLHTPHSLFDGADPESLTRRLTEAVLTSLNSVLAEPIQDVLMADAHGRPCLETTTTLDLHRTLGMTAGNIFHGGLSWPFAADDDALDTPARRWGVATAHERIMLCGSGARRGGAVSGIGGHNAAMAVLDSLAGDISAR</sequence>
<dbReference type="EMBL" id="JACKVH010000008">
    <property type="protein sequence ID" value="MCV7377827.1"/>
    <property type="molecule type" value="Genomic_DNA"/>
</dbReference>
<reference evidence="1" key="1">
    <citation type="submission" date="2020-07" db="EMBL/GenBank/DDBJ databases">
        <authorList>
            <person name="Pettersson B.M.F."/>
            <person name="Behra P.R.K."/>
            <person name="Ramesh M."/>
            <person name="Das S."/>
            <person name="Dasgupta S."/>
            <person name="Kirsebom L.A."/>
        </authorList>
    </citation>
    <scope>NUCLEOTIDE SEQUENCE</scope>
    <source>
        <strain evidence="1">CCUG 55640</strain>
    </source>
</reference>
<comment type="caution">
    <text evidence="1">The sequence shown here is derived from an EMBL/GenBank/DDBJ whole genome shotgun (WGS) entry which is preliminary data.</text>
</comment>
<dbReference type="RefSeq" id="WP_264010259.1">
    <property type="nucleotide sequence ID" value="NZ_JACKVH010000008.1"/>
</dbReference>
<dbReference type="GO" id="GO:0005829">
    <property type="term" value="C:cytosol"/>
    <property type="evidence" value="ECO:0007669"/>
    <property type="project" value="TreeGrafter"/>
</dbReference>
<dbReference type="Gene3D" id="3.50.50.60">
    <property type="entry name" value="FAD/NAD(P)-binding domain"/>
    <property type="match status" value="2"/>
</dbReference>
<dbReference type="AlphaFoldDB" id="A0AA41XLP3"/>
<dbReference type="InterPro" id="IPR036188">
    <property type="entry name" value="FAD/NAD-bd_sf"/>
</dbReference>
<proteinExistence type="predicted"/>
<protein>
    <submittedName>
        <fullName evidence="1">NAD(P)/FAD-dependent oxidoreductase</fullName>
    </submittedName>
</protein>
<evidence type="ECO:0000313" key="2">
    <source>
        <dbReference type="Proteomes" id="UP001141650"/>
    </source>
</evidence>
<name>A0AA41XLP3_9MYCO</name>
<reference evidence="1" key="2">
    <citation type="journal article" date="2022" name="BMC Genomics">
        <title>Comparative genome analysis of mycobacteria focusing on tRNA and non-coding RNA.</title>
        <authorList>
            <person name="Behra P.R.K."/>
            <person name="Pettersson B.M.F."/>
            <person name="Ramesh M."/>
            <person name="Das S."/>
            <person name="Dasgupta S."/>
            <person name="Kirsebom L.A."/>
        </authorList>
    </citation>
    <scope>NUCLEOTIDE SEQUENCE</scope>
    <source>
        <strain evidence="1">CCUG 55640</strain>
    </source>
</reference>
<accession>A0AA41XLP3</accession>